<comment type="caution">
    <text evidence="1">The sequence shown here is derived from an EMBL/GenBank/DDBJ whole genome shotgun (WGS) entry which is preliminary data.</text>
</comment>
<dbReference type="EMBL" id="JAZHOJ010000019">
    <property type="protein sequence ID" value="MFK7004182.1"/>
    <property type="molecule type" value="Genomic_DNA"/>
</dbReference>
<evidence type="ECO:0000313" key="1">
    <source>
        <dbReference type="EMBL" id="MFK7004182.1"/>
    </source>
</evidence>
<proteinExistence type="predicted"/>
<name>A0ABW8PHW0_9FLAO</name>
<reference evidence="1 2" key="1">
    <citation type="submission" date="2024-02" db="EMBL/GenBank/DDBJ databases">
        <title>Comparative Genomic Analysis of Flavobacterium Species Causing Columnaris Disease of Freshwater Fish in Thailand: Insights into Virulence and Resistance Mechanisms.</title>
        <authorList>
            <person name="Nguyen D."/>
            <person name="Chokmangmeepisarn P."/>
            <person name="Khianchaikhan K."/>
            <person name="Morishita M."/>
            <person name="Bunnoy A."/>
            <person name="Rodkhum C."/>
        </authorList>
    </citation>
    <scope>NUCLEOTIDE SEQUENCE [LARGE SCALE GENOMIC DNA]</scope>
    <source>
        <strain evidence="1 2">PCBSB2203</strain>
    </source>
</reference>
<sequence length="791" mass="90734">DIWYAKEDIVLNSLKSISFKGDEKGVSYGKPESPEITIEKSTYKLESDYAHNQLCNLADELGEITFMLFAYKIFGSDIETQALSKLYRALSDRKINNPEILVSIYPVQGKLAGYSNKRKQIIVYEKFIEEASKDNEKSAELLAALVEEYGHHIDNLLRTELSTNEIADEDVIDEGARFAYKLFKFDIFKESTLTYAKTEIPSYKGDLKVDFSKLQNEITKFVDETNQFDEVSGEDISNYGAGRNRKEDKNNTYAHGDIEFEALVIPKIFTIEQVRNIYYGNWLRDFSQIIVGISIRSTNVATEVQKKYKVVREASPMKFSHQALVSMMEILAIKEFVYEAEKEDKKIPSENYYVLKQKFNKNFGGLTKDILGIYRPEEHIDNPKGLLDESKITDDKGKVISFNYNDKQKTLYAGDNGISWKIDKTRNMSNFFWIDYPERPATVTYMKEQIVLACSKGQTVEGFRHLGAALHVLEDFFAHTNFVELVLRKAGADVYPWIEKYKGKSYKELPVVSGTFLTDDTIASLGPKVAELFFKPHIEEYKRRKPKERTLGEMFVLQALQDLAKGQKSDTAKKSSSYVGVEISTWLNWFESYLKFQDAMAAIYQNADKKEWGITTFAEKAGVKVLETTQKSMDYSAQIMSIFPKLVINIILNSFDEVIPEAQSHINTKYGNSPSHSQLAKDSLTHPLNKLSAELAKKAVEDVGRKFKQGMNGTQLANYVAETYFVHPSSSKVMWTNKKINDWLKSVPQNILEKLKHPTIYEHKHQEAQKLNDKMVKKVQEIMNYFKENTQ</sequence>
<dbReference type="Proteomes" id="UP001621713">
    <property type="component" value="Unassembled WGS sequence"/>
</dbReference>
<keyword evidence="2" id="KW-1185">Reference proteome</keyword>
<organism evidence="1 2">
    <name type="scientific">Flavobacterium covae</name>
    <dbReference type="NCBI Taxonomy" id="2906076"/>
    <lineage>
        <taxon>Bacteria</taxon>
        <taxon>Pseudomonadati</taxon>
        <taxon>Bacteroidota</taxon>
        <taxon>Flavobacteriia</taxon>
        <taxon>Flavobacteriales</taxon>
        <taxon>Flavobacteriaceae</taxon>
        <taxon>Flavobacterium</taxon>
    </lineage>
</organism>
<dbReference type="RefSeq" id="WP_405345463.1">
    <property type="nucleotide sequence ID" value="NZ_JAZHOJ010000019.1"/>
</dbReference>
<dbReference type="InterPro" id="IPR010816">
    <property type="entry name" value="Het-C"/>
</dbReference>
<evidence type="ECO:0000313" key="2">
    <source>
        <dbReference type="Proteomes" id="UP001621713"/>
    </source>
</evidence>
<protein>
    <submittedName>
        <fullName evidence="1">HET-C-related protein</fullName>
    </submittedName>
</protein>
<feature type="non-terminal residue" evidence="1">
    <location>
        <position position="1"/>
    </location>
</feature>
<dbReference type="Pfam" id="PF07217">
    <property type="entry name" value="Het-C"/>
    <property type="match status" value="1"/>
</dbReference>
<accession>A0ABW8PHW0</accession>
<gene>
    <name evidence="1" type="ORF">V3467_10035</name>
</gene>